<feature type="region of interest" description="Disordered" evidence="1">
    <location>
        <begin position="118"/>
        <end position="216"/>
    </location>
</feature>
<evidence type="ECO:0000256" key="1">
    <source>
        <dbReference type="SAM" id="MobiDB-lite"/>
    </source>
</evidence>
<reference evidence="2" key="1">
    <citation type="submission" date="2020-02" db="EMBL/GenBank/DDBJ databases">
        <authorList>
            <person name="Meier V. D."/>
        </authorList>
    </citation>
    <scope>NUCLEOTIDE SEQUENCE</scope>
    <source>
        <strain evidence="2">AVDCRST_MAG13</strain>
    </source>
</reference>
<feature type="non-terminal residue" evidence="2">
    <location>
        <position position="1"/>
    </location>
</feature>
<organism evidence="2">
    <name type="scientific">uncultured Solirubrobacteraceae bacterium</name>
    <dbReference type="NCBI Taxonomy" id="1162706"/>
    <lineage>
        <taxon>Bacteria</taxon>
        <taxon>Bacillati</taxon>
        <taxon>Actinomycetota</taxon>
        <taxon>Thermoleophilia</taxon>
        <taxon>Solirubrobacterales</taxon>
        <taxon>Solirubrobacteraceae</taxon>
        <taxon>environmental samples</taxon>
    </lineage>
</organism>
<accession>A0A6J4RK80</accession>
<evidence type="ECO:0000313" key="2">
    <source>
        <dbReference type="EMBL" id="CAA9469863.1"/>
    </source>
</evidence>
<dbReference type="AlphaFoldDB" id="A0A6J4RK80"/>
<sequence>ARRPVHHLRERHPVPADGPGDGGAARAPGLPGRVPARADVLRAAARQLGLSRPGGAARAAVREGLRRPGLRRDRLPVGVVRGDGPRPVRPARGVVGRCRACGRGGGRGAARVGALAVPGREAGRGGRRRLLPPSRDLPPDVPLPAPGARGGGAAAAAAQRPRPGARGAARRDDVLRVRRDVRREEPGDVGGDARRQARVRAAHGRGGLRGAGQLLPAAHRRRAVALAGRGAARAPGGDPGEHGGL</sequence>
<feature type="compositionally biased region" description="Basic and acidic residues" evidence="1">
    <location>
        <begin position="169"/>
        <end position="195"/>
    </location>
</feature>
<gene>
    <name evidence="2" type="ORF">AVDCRST_MAG13-397</name>
</gene>
<dbReference type="EMBL" id="CADCVO010000056">
    <property type="protein sequence ID" value="CAA9469863.1"/>
    <property type="molecule type" value="Genomic_DNA"/>
</dbReference>
<proteinExistence type="predicted"/>
<feature type="region of interest" description="Disordered" evidence="1">
    <location>
        <begin position="1"/>
        <end position="32"/>
    </location>
</feature>
<feature type="compositionally biased region" description="Low complexity" evidence="1">
    <location>
        <begin position="154"/>
        <end position="167"/>
    </location>
</feature>
<name>A0A6J4RK80_9ACTN</name>
<feature type="region of interest" description="Disordered" evidence="1">
    <location>
        <begin position="226"/>
        <end position="245"/>
    </location>
</feature>
<protein>
    <submittedName>
        <fullName evidence="2">Predicted L-lactate dehydrogenase, Fe-S oxidoreductase subunit YkgE</fullName>
    </submittedName>
</protein>
<feature type="compositionally biased region" description="Pro residues" evidence="1">
    <location>
        <begin position="135"/>
        <end position="145"/>
    </location>
</feature>
<feature type="non-terminal residue" evidence="2">
    <location>
        <position position="245"/>
    </location>
</feature>
<feature type="compositionally biased region" description="Basic residues" evidence="1">
    <location>
        <begin position="1"/>
        <end position="10"/>
    </location>
</feature>
<feature type="compositionally biased region" description="Low complexity" evidence="1">
    <location>
        <begin position="226"/>
        <end position="236"/>
    </location>
</feature>